<protein>
    <recommendedName>
        <fullName evidence="13">DAGKc domain-containing protein</fullName>
    </recommendedName>
</protein>
<dbReference type="GO" id="GO:0046872">
    <property type="term" value="F:metal ion binding"/>
    <property type="evidence" value="ECO:0007669"/>
    <property type="project" value="UniProtKB-KW"/>
</dbReference>
<keyword evidence="11" id="KW-0594">Phospholipid biosynthesis</keyword>
<evidence type="ECO:0000313" key="15">
    <source>
        <dbReference type="Proteomes" id="UP000008798"/>
    </source>
</evidence>
<sequence>MEQRVLLMVNPMAGRQKIRNELLYVVDTLTKAGYETIIYTTQGKDATRDLLAEKDSQFDRVICCGGDGTFNEILSATMHWDKRPILGYIPAGTTNDFAAGLKLPSDIREAAVNIVRGTPHTVDAGLFNTSYFSYVASFGAFTETSYSTPQNFKNALGHLAYILEGIKEIPAFTSYTVCVEADGQIYKDSYIFGAVSNARSVGGILKISDSLVDLNDGVFEVMMIKMPKTLMDLSAIVTSLTSLNPLKYDPSMFLFLQTKELKITFEQEMVWSLDGERVSGGKEARIACIKDAFKILTV</sequence>
<dbReference type="Gene3D" id="2.60.200.40">
    <property type="match status" value="1"/>
</dbReference>
<evidence type="ECO:0000256" key="3">
    <source>
        <dbReference type="ARBA" id="ARBA00022516"/>
    </source>
</evidence>
<keyword evidence="7" id="KW-0418">Kinase</keyword>
<proteinExistence type="inferred from homology"/>
<keyword evidence="3" id="KW-0444">Lipid biosynthesis</keyword>
<organism evidence="14 15">
    <name type="scientific">Coprococcus catus GD/7</name>
    <dbReference type="NCBI Taxonomy" id="717962"/>
    <lineage>
        <taxon>Bacteria</taxon>
        <taxon>Bacillati</taxon>
        <taxon>Bacillota</taxon>
        <taxon>Clostridia</taxon>
        <taxon>Lachnospirales</taxon>
        <taxon>Lachnospiraceae</taxon>
        <taxon>Coprococcus</taxon>
    </lineage>
</organism>
<evidence type="ECO:0000256" key="11">
    <source>
        <dbReference type="ARBA" id="ARBA00023209"/>
    </source>
</evidence>
<dbReference type="InterPro" id="IPR005218">
    <property type="entry name" value="Diacylglycerol/lipid_kinase"/>
</dbReference>
<dbReference type="PROSITE" id="PS50146">
    <property type="entry name" value="DAGK"/>
    <property type="match status" value="1"/>
</dbReference>
<evidence type="ECO:0000256" key="7">
    <source>
        <dbReference type="ARBA" id="ARBA00022777"/>
    </source>
</evidence>
<comment type="cofactor">
    <cofactor evidence="1">
        <name>Mg(2+)</name>
        <dbReference type="ChEBI" id="CHEBI:18420"/>
    </cofactor>
</comment>
<reference evidence="14 15" key="1">
    <citation type="submission" date="2010-03" db="EMBL/GenBank/DDBJ databases">
        <title>The genome sequence of Coprococcus catus GD/7.</title>
        <authorList>
            <consortium name="metaHIT consortium -- http://www.metahit.eu/"/>
            <person name="Pajon A."/>
            <person name="Turner K."/>
            <person name="Parkhill J."/>
            <person name="Duncan S."/>
            <person name="Flint H."/>
        </authorList>
    </citation>
    <scope>NUCLEOTIDE SEQUENCE [LARGE SCALE GENOMIC DNA]</scope>
    <source>
        <strain evidence="14 15">GD/7</strain>
    </source>
</reference>
<keyword evidence="4" id="KW-0808">Transferase</keyword>
<comment type="similarity">
    <text evidence="2">Belongs to the diacylglycerol/lipid kinase family.</text>
</comment>
<dbReference type="STRING" id="717962.CC1_18280"/>
<evidence type="ECO:0000256" key="9">
    <source>
        <dbReference type="ARBA" id="ARBA00022842"/>
    </source>
</evidence>
<dbReference type="SMART" id="SM00046">
    <property type="entry name" value="DAGKc"/>
    <property type="match status" value="1"/>
</dbReference>
<dbReference type="PANTHER" id="PTHR12358:SF106">
    <property type="entry name" value="LIPID KINASE YEGS"/>
    <property type="match status" value="1"/>
</dbReference>
<evidence type="ECO:0000256" key="4">
    <source>
        <dbReference type="ARBA" id="ARBA00022679"/>
    </source>
</evidence>
<evidence type="ECO:0000256" key="8">
    <source>
        <dbReference type="ARBA" id="ARBA00022840"/>
    </source>
</evidence>
<evidence type="ECO:0000313" key="14">
    <source>
        <dbReference type="EMBL" id="CBK80569.1"/>
    </source>
</evidence>
<dbReference type="RefSeq" id="WP_015514137.1">
    <property type="nucleotide sequence ID" value="NC_021009.1"/>
</dbReference>
<dbReference type="GO" id="GO:0008654">
    <property type="term" value="P:phospholipid biosynthetic process"/>
    <property type="evidence" value="ECO:0007669"/>
    <property type="project" value="UniProtKB-KW"/>
</dbReference>
<dbReference type="NCBIfam" id="TIGR00147">
    <property type="entry name" value="YegS/Rv2252/BmrU family lipid kinase"/>
    <property type="match status" value="1"/>
</dbReference>
<dbReference type="InterPro" id="IPR001206">
    <property type="entry name" value="Diacylglycerol_kinase_cat_dom"/>
</dbReference>
<dbReference type="InterPro" id="IPR017438">
    <property type="entry name" value="ATP-NAD_kinase_N"/>
</dbReference>
<dbReference type="Pfam" id="PF00781">
    <property type="entry name" value="DAGK_cat"/>
    <property type="match status" value="1"/>
</dbReference>
<keyword evidence="8" id="KW-0067">ATP-binding</keyword>
<evidence type="ECO:0000256" key="2">
    <source>
        <dbReference type="ARBA" id="ARBA00005983"/>
    </source>
</evidence>
<dbReference type="GO" id="GO:0005886">
    <property type="term" value="C:plasma membrane"/>
    <property type="evidence" value="ECO:0007669"/>
    <property type="project" value="TreeGrafter"/>
</dbReference>
<dbReference type="KEGG" id="cct:CC1_18280"/>
<keyword evidence="5" id="KW-0479">Metal-binding</keyword>
<evidence type="ECO:0000256" key="5">
    <source>
        <dbReference type="ARBA" id="ARBA00022723"/>
    </source>
</evidence>
<feature type="domain" description="DAGKc" evidence="13">
    <location>
        <begin position="1"/>
        <end position="131"/>
    </location>
</feature>
<evidence type="ECO:0000259" key="13">
    <source>
        <dbReference type="PROSITE" id="PS50146"/>
    </source>
</evidence>
<keyword evidence="10" id="KW-0443">Lipid metabolism</keyword>
<dbReference type="Pfam" id="PF19279">
    <property type="entry name" value="YegS_C"/>
    <property type="match status" value="1"/>
</dbReference>
<dbReference type="PANTHER" id="PTHR12358">
    <property type="entry name" value="SPHINGOSINE KINASE"/>
    <property type="match status" value="1"/>
</dbReference>
<accession>D4J898</accession>
<evidence type="ECO:0000256" key="1">
    <source>
        <dbReference type="ARBA" id="ARBA00001946"/>
    </source>
</evidence>
<dbReference type="HOGENOM" id="CLU_045532_1_0_9"/>
<gene>
    <name evidence="14" type="ORF">CC1_18280</name>
</gene>
<evidence type="ECO:0000256" key="12">
    <source>
        <dbReference type="ARBA" id="ARBA00023264"/>
    </source>
</evidence>
<dbReference type="SUPFAM" id="SSF111331">
    <property type="entry name" value="NAD kinase/diacylglycerol kinase-like"/>
    <property type="match status" value="1"/>
</dbReference>
<dbReference type="GO" id="GO:0004143">
    <property type="term" value="F:ATP-dependent diacylglycerol kinase activity"/>
    <property type="evidence" value="ECO:0007669"/>
    <property type="project" value="TreeGrafter"/>
</dbReference>
<evidence type="ECO:0000256" key="10">
    <source>
        <dbReference type="ARBA" id="ARBA00023098"/>
    </source>
</evidence>
<evidence type="ECO:0000256" key="6">
    <source>
        <dbReference type="ARBA" id="ARBA00022741"/>
    </source>
</evidence>
<keyword evidence="12" id="KW-1208">Phospholipid metabolism</keyword>
<dbReference type="InterPro" id="IPR016064">
    <property type="entry name" value="NAD/diacylglycerol_kinase_sf"/>
</dbReference>
<name>D4J898_9FIRM</name>
<dbReference type="InterPro" id="IPR050187">
    <property type="entry name" value="Lipid_Phosphate_FormReg"/>
</dbReference>
<dbReference type="Gene3D" id="3.40.50.10330">
    <property type="entry name" value="Probable inorganic polyphosphate/atp-NAD kinase, domain 1"/>
    <property type="match status" value="1"/>
</dbReference>
<reference evidence="14 15" key="2">
    <citation type="submission" date="2010-03" db="EMBL/GenBank/DDBJ databases">
        <authorList>
            <person name="Pajon A."/>
        </authorList>
    </citation>
    <scope>NUCLEOTIDE SEQUENCE [LARGE SCALE GENOMIC DNA]</scope>
    <source>
        <strain evidence="14 15">GD/7</strain>
    </source>
</reference>
<dbReference type="GO" id="GO:0005524">
    <property type="term" value="F:ATP binding"/>
    <property type="evidence" value="ECO:0007669"/>
    <property type="project" value="UniProtKB-KW"/>
</dbReference>
<dbReference type="PATRIC" id="fig|717962.3.peg.1665"/>
<dbReference type="EMBL" id="FP929038">
    <property type="protein sequence ID" value="CBK80569.1"/>
    <property type="molecule type" value="Genomic_DNA"/>
</dbReference>
<dbReference type="InterPro" id="IPR045540">
    <property type="entry name" value="YegS/DAGK_C"/>
</dbReference>
<dbReference type="AlphaFoldDB" id="D4J898"/>
<keyword evidence="9" id="KW-0460">Magnesium</keyword>
<keyword evidence="6" id="KW-0547">Nucleotide-binding</keyword>
<dbReference type="Proteomes" id="UP000008798">
    <property type="component" value="Chromosome"/>
</dbReference>